<dbReference type="EMBL" id="JARBCY010000006">
    <property type="protein sequence ID" value="MEF3317145.1"/>
    <property type="molecule type" value="Genomic_DNA"/>
</dbReference>
<keyword evidence="2" id="KW-1185">Reference proteome</keyword>
<comment type="caution">
    <text evidence="1">The sequence shown here is derived from an EMBL/GenBank/DDBJ whole genome shotgun (WGS) entry which is preliminary data.</text>
</comment>
<sequence length="185" mass="21662">MYYINFENDVFIDDEIDLRPISDILKIYLNKCDSYQIKILKDDKKSKKLVEEFAVYSDEDGYEYIFQGIIDEDFKKMILENLIGETALNFMGISLYDDGILKLEILNYGSEVYIYGFDEKSVVAFSEELEKVYGIRDLNVYIEESEDDEEEAHQHDHHHEHNHDCCCQPDKDDDNSCGCQGECSK</sequence>
<organism evidence="1 2">
    <name type="scientific">Peptoniphilus grossensis</name>
    <dbReference type="NCBI Taxonomy" id="1465756"/>
    <lineage>
        <taxon>Bacteria</taxon>
        <taxon>Bacillati</taxon>
        <taxon>Bacillota</taxon>
        <taxon>Tissierellia</taxon>
        <taxon>Tissierellales</taxon>
        <taxon>Peptoniphilaceae</taxon>
        <taxon>Peptoniphilus</taxon>
    </lineage>
</organism>
<dbReference type="RefSeq" id="WP_332086521.1">
    <property type="nucleotide sequence ID" value="NZ_JARBCY010000006.1"/>
</dbReference>
<evidence type="ECO:0000313" key="1">
    <source>
        <dbReference type="EMBL" id="MEF3317145.1"/>
    </source>
</evidence>
<accession>A0ABU7X7N0</accession>
<name>A0ABU7X7N0_9FIRM</name>
<proteinExistence type="predicted"/>
<gene>
    <name evidence="1" type="ORF">PV361_00315</name>
</gene>
<dbReference type="Proteomes" id="UP001328425">
    <property type="component" value="Unassembled WGS sequence"/>
</dbReference>
<reference evidence="1 2" key="1">
    <citation type="submission" date="2022-11" db="EMBL/GenBank/DDBJ databases">
        <title>The First Case of Preauricular Fistular Abscess Caused by Peptoniphilus grossensis.</title>
        <authorList>
            <person name="Byun J.-H."/>
        </authorList>
    </citation>
    <scope>NUCLEOTIDE SEQUENCE [LARGE SCALE GENOMIC DNA]</scope>
    <source>
        <strain evidence="1 2">GYB008</strain>
    </source>
</reference>
<protein>
    <submittedName>
        <fullName evidence="1">Uncharacterized protein</fullName>
    </submittedName>
</protein>
<evidence type="ECO:0000313" key="2">
    <source>
        <dbReference type="Proteomes" id="UP001328425"/>
    </source>
</evidence>